<evidence type="ECO:0000256" key="3">
    <source>
        <dbReference type="SAM" id="SignalP"/>
    </source>
</evidence>
<reference evidence="4" key="1">
    <citation type="submission" date="2022-08" db="EMBL/GenBank/DDBJ databases">
        <authorList>
            <person name="Tistechok S."/>
            <person name="Samborskyy M."/>
            <person name="Roman I."/>
        </authorList>
    </citation>
    <scope>NUCLEOTIDE SEQUENCE</scope>
    <source>
        <strain evidence="4">DSM 103496</strain>
    </source>
</reference>
<evidence type="ECO:0000313" key="4">
    <source>
        <dbReference type="EMBL" id="MCS7475340.1"/>
    </source>
</evidence>
<evidence type="ECO:0000256" key="2">
    <source>
        <dbReference type="SAM" id="Phobius"/>
    </source>
</evidence>
<gene>
    <name evidence="4" type="ORF">NZH93_00610</name>
</gene>
<keyword evidence="2" id="KW-0812">Transmembrane</keyword>
<evidence type="ECO:0000313" key="5">
    <source>
        <dbReference type="Proteomes" id="UP001141259"/>
    </source>
</evidence>
<dbReference type="Gene3D" id="2.60.40.230">
    <property type="entry name" value="Neocarzinostatin-like"/>
    <property type="match status" value="1"/>
</dbReference>
<dbReference type="RefSeq" id="WP_259620862.1">
    <property type="nucleotide sequence ID" value="NZ_JANYMP010000001.1"/>
</dbReference>
<dbReference type="AlphaFoldDB" id="A0A9X2VF42"/>
<feature type="compositionally biased region" description="Low complexity" evidence="1">
    <location>
        <begin position="189"/>
        <end position="220"/>
    </location>
</feature>
<feature type="chain" id="PRO_5040924829" description="LPXTG-motif cell wall-anchored protein" evidence="3">
    <location>
        <begin position="20"/>
        <end position="266"/>
    </location>
</feature>
<dbReference type="EMBL" id="JANYMP010000001">
    <property type="protein sequence ID" value="MCS7475340.1"/>
    <property type="molecule type" value="Genomic_DNA"/>
</dbReference>
<comment type="caution">
    <text evidence="4">The sequence shown here is derived from an EMBL/GenBank/DDBJ whole genome shotgun (WGS) entry which is preliminary data.</text>
</comment>
<accession>A0A9X2VF42</accession>
<protein>
    <recommendedName>
        <fullName evidence="6">LPXTG-motif cell wall-anchored protein</fullName>
    </recommendedName>
</protein>
<proteinExistence type="predicted"/>
<evidence type="ECO:0008006" key="6">
    <source>
        <dbReference type="Google" id="ProtNLM"/>
    </source>
</evidence>
<evidence type="ECO:0000256" key="1">
    <source>
        <dbReference type="SAM" id="MobiDB-lite"/>
    </source>
</evidence>
<name>A0A9X2VF42_9PSEU</name>
<feature type="region of interest" description="Disordered" evidence="1">
    <location>
        <begin position="175"/>
        <end position="220"/>
    </location>
</feature>
<organism evidence="4 5">
    <name type="scientific">Umezawaea endophytica</name>
    <dbReference type="NCBI Taxonomy" id="1654476"/>
    <lineage>
        <taxon>Bacteria</taxon>
        <taxon>Bacillati</taxon>
        <taxon>Actinomycetota</taxon>
        <taxon>Actinomycetes</taxon>
        <taxon>Pseudonocardiales</taxon>
        <taxon>Pseudonocardiaceae</taxon>
        <taxon>Umezawaea</taxon>
    </lineage>
</organism>
<keyword evidence="2" id="KW-1133">Transmembrane helix</keyword>
<keyword evidence="5" id="KW-1185">Reference proteome</keyword>
<sequence length="266" mass="27191">MRWLIVALLLVGLAPPASAQGAAVAVSTGTADPDYATAIDLSGSGFQSIPKGHGGIYVLFGWVADPWRPSQGGAAGVTYRYVQDSEAKDNNGFQRFVAFPDSDTASAANGGVIAADGTWRTRIVVPGARFKAADRTGSVTEVDCRQVRCGVITIGAHGVVNPTNETFTPITFAVPRQAPPPPPVPTTTPPAVTTTTEAPTTTTTTTTTTSSTTTTTSSAAPVDVATEPVSGSRSTWIAAVLAGLVVAGGAVVAIRARRRASEGKPE</sequence>
<keyword evidence="3" id="KW-0732">Signal</keyword>
<feature type="compositionally biased region" description="Pro residues" evidence="1">
    <location>
        <begin position="177"/>
        <end position="188"/>
    </location>
</feature>
<keyword evidence="2" id="KW-0472">Membrane</keyword>
<dbReference type="Proteomes" id="UP001141259">
    <property type="component" value="Unassembled WGS sequence"/>
</dbReference>
<feature type="signal peptide" evidence="3">
    <location>
        <begin position="1"/>
        <end position="19"/>
    </location>
</feature>
<feature type="transmembrane region" description="Helical" evidence="2">
    <location>
        <begin position="236"/>
        <end position="254"/>
    </location>
</feature>